<dbReference type="PROSITE" id="PS00198">
    <property type="entry name" value="4FE4S_FER_1"/>
    <property type="match status" value="1"/>
</dbReference>
<evidence type="ECO:0000256" key="5">
    <source>
        <dbReference type="ARBA" id="ARBA00022723"/>
    </source>
</evidence>
<dbReference type="AlphaFoldDB" id="A0A1G6LFB1"/>
<dbReference type="Gene3D" id="3.30.70.20">
    <property type="match status" value="1"/>
</dbReference>
<dbReference type="Pfam" id="PF13353">
    <property type="entry name" value="Fer4_12"/>
    <property type="match status" value="1"/>
</dbReference>
<dbReference type="Gene3D" id="3.80.30.10">
    <property type="entry name" value="pyruvate-formate lyase- activating enzyme"/>
    <property type="match status" value="1"/>
</dbReference>
<accession>A0A1G6LFB1</accession>
<feature type="domain" description="Radical SAM core" evidence="10">
    <location>
        <begin position="14"/>
        <end position="291"/>
    </location>
</feature>
<gene>
    <name evidence="11" type="ORF">SAMN05660835_00797</name>
</gene>
<keyword evidence="4" id="KW-0949">S-adenosyl-L-methionine</keyword>
<dbReference type="EMBL" id="FMYU01000005">
    <property type="protein sequence ID" value="SDC41863.1"/>
    <property type="molecule type" value="Genomic_DNA"/>
</dbReference>
<dbReference type="InterPro" id="IPR034457">
    <property type="entry name" value="Organic_radical-activating"/>
</dbReference>
<evidence type="ECO:0000313" key="12">
    <source>
        <dbReference type="Proteomes" id="UP000199411"/>
    </source>
</evidence>
<dbReference type="InterPro" id="IPR017896">
    <property type="entry name" value="4Fe4S_Fe-S-bd"/>
</dbReference>
<protein>
    <submittedName>
        <fullName evidence="11">Pyruvate formate lyase activating enzyme</fullName>
    </submittedName>
</protein>
<feature type="domain" description="4Fe-4S ferredoxin-type" evidence="9">
    <location>
        <begin position="75"/>
        <end position="103"/>
    </location>
</feature>
<name>A0A1G6LFB1_9BACT</name>
<evidence type="ECO:0000313" key="11">
    <source>
        <dbReference type="EMBL" id="SDC41863.1"/>
    </source>
</evidence>
<keyword evidence="11" id="KW-0456">Lyase</keyword>
<dbReference type="PROSITE" id="PS51918">
    <property type="entry name" value="RADICAL_SAM"/>
    <property type="match status" value="1"/>
</dbReference>
<evidence type="ECO:0000256" key="7">
    <source>
        <dbReference type="ARBA" id="ARBA00023004"/>
    </source>
</evidence>
<dbReference type="OrthoDB" id="9782387at2"/>
<keyword evidence="5" id="KW-0479">Metal-binding</keyword>
<dbReference type="PIRSF" id="PIRSF000371">
    <property type="entry name" value="PFL_act_enz"/>
    <property type="match status" value="1"/>
</dbReference>
<evidence type="ECO:0000256" key="3">
    <source>
        <dbReference type="ARBA" id="ARBA00022485"/>
    </source>
</evidence>
<evidence type="ECO:0000256" key="2">
    <source>
        <dbReference type="ARBA" id="ARBA00009777"/>
    </source>
</evidence>
<comment type="similarity">
    <text evidence="2">Belongs to the organic radical-activating enzymes family.</text>
</comment>
<dbReference type="PROSITE" id="PS51379">
    <property type="entry name" value="4FE4S_FER_2"/>
    <property type="match status" value="2"/>
</dbReference>
<evidence type="ECO:0000256" key="6">
    <source>
        <dbReference type="ARBA" id="ARBA00023002"/>
    </source>
</evidence>
<evidence type="ECO:0000256" key="1">
    <source>
        <dbReference type="ARBA" id="ARBA00001966"/>
    </source>
</evidence>
<dbReference type="SFLD" id="SFLDG01066">
    <property type="entry name" value="organic_radical-activating_enz"/>
    <property type="match status" value="1"/>
</dbReference>
<dbReference type="GO" id="GO:0016491">
    <property type="term" value="F:oxidoreductase activity"/>
    <property type="evidence" value="ECO:0007669"/>
    <property type="project" value="UniProtKB-KW"/>
</dbReference>
<evidence type="ECO:0000259" key="10">
    <source>
        <dbReference type="PROSITE" id="PS51918"/>
    </source>
</evidence>
<dbReference type="InterPro" id="IPR001989">
    <property type="entry name" value="Radical_activat_CS"/>
</dbReference>
<dbReference type="InterPro" id="IPR007197">
    <property type="entry name" value="rSAM"/>
</dbReference>
<dbReference type="SFLD" id="SFLDG01118">
    <property type="entry name" value="activating_enzymes__group_2"/>
    <property type="match status" value="1"/>
</dbReference>
<sequence length="298" mass="34052">MKGLIFDIKKYSIHDGEGIRTTVFFKGCPLNCLWCHNPESQSFKTQIIHYSDKCINCKTCEIVCKKHAIKVIDKKVYIDNFSCDLCIDCTKSCPTGALSSIGTLYSVDEILDEILKDKIFYTNGGVTISGGEPFLQINFLMALLKKLKENHIHIAIDTCGYTKFSNIKNAAVYADQFLYDLKIMDPVLHIKYTGVSNEIILENLEKLSNIARDKINIRLPIIPTINDNLDNLSQTANFLKKLKISKIDILAYHNFMVDKYKRLNMDFKLKHIKKPKDEEINSIVNFFRSQDFTVEVGG</sequence>
<evidence type="ECO:0000256" key="4">
    <source>
        <dbReference type="ARBA" id="ARBA00022691"/>
    </source>
</evidence>
<dbReference type="GO" id="GO:0016829">
    <property type="term" value="F:lyase activity"/>
    <property type="evidence" value="ECO:0007669"/>
    <property type="project" value="UniProtKB-KW"/>
</dbReference>
<dbReference type="InterPro" id="IPR040074">
    <property type="entry name" value="BssD/PflA/YjjW"/>
</dbReference>
<feature type="domain" description="4Fe-4S ferredoxin-type" evidence="9">
    <location>
        <begin position="44"/>
        <end position="74"/>
    </location>
</feature>
<dbReference type="NCBIfam" id="TIGR02494">
    <property type="entry name" value="PFLE_PFLC"/>
    <property type="match status" value="1"/>
</dbReference>
<keyword evidence="12" id="KW-1185">Reference proteome</keyword>
<dbReference type="SFLD" id="SFLDS00029">
    <property type="entry name" value="Radical_SAM"/>
    <property type="match status" value="1"/>
</dbReference>
<dbReference type="PANTHER" id="PTHR30352:SF4">
    <property type="entry name" value="PYRUVATE FORMATE-LYASE 2-ACTIVATING ENZYME"/>
    <property type="match status" value="1"/>
</dbReference>
<dbReference type="RefSeq" id="WP_092128319.1">
    <property type="nucleotide sequence ID" value="NZ_FMYU01000005.1"/>
</dbReference>
<dbReference type="CDD" id="cd01335">
    <property type="entry name" value="Radical_SAM"/>
    <property type="match status" value="1"/>
</dbReference>
<organism evidence="11 12">
    <name type="scientific">Desulfurella multipotens</name>
    <dbReference type="NCBI Taxonomy" id="79269"/>
    <lineage>
        <taxon>Bacteria</taxon>
        <taxon>Pseudomonadati</taxon>
        <taxon>Campylobacterota</taxon>
        <taxon>Desulfurellia</taxon>
        <taxon>Desulfurellales</taxon>
        <taxon>Desulfurellaceae</taxon>
        <taxon>Desulfurella</taxon>
    </lineage>
</organism>
<dbReference type="InterPro" id="IPR017900">
    <property type="entry name" value="4Fe4S_Fe_S_CS"/>
</dbReference>
<keyword evidence="3" id="KW-0004">4Fe-4S</keyword>
<keyword evidence="6" id="KW-0560">Oxidoreductase</keyword>
<evidence type="ECO:0000256" key="8">
    <source>
        <dbReference type="ARBA" id="ARBA00023014"/>
    </source>
</evidence>
<keyword evidence="8" id="KW-0411">Iron-sulfur</keyword>
<keyword evidence="11" id="KW-0670">Pyruvate</keyword>
<comment type="cofactor">
    <cofactor evidence="1">
        <name>[4Fe-4S] cluster</name>
        <dbReference type="ChEBI" id="CHEBI:49883"/>
    </cofactor>
</comment>
<reference evidence="12" key="1">
    <citation type="submission" date="2016-10" db="EMBL/GenBank/DDBJ databases">
        <authorList>
            <person name="Varghese N."/>
            <person name="Submissions S."/>
        </authorList>
    </citation>
    <scope>NUCLEOTIDE SEQUENCE [LARGE SCALE GENOMIC DNA]</scope>
    <source>
        <strain evidence="12">DSM 8415</strain>
    </source>
</reference>
<dbReference type="GO" id="GO:0051539">
    <property type="term" value="F:4 iron, 4 sulfur cluster binding"/>
    <property type="evidence" value="ECO:0007669"/>
    <property type="project" value="UniProtKB-KW"/>
</dbReference>
<dbReference type="SUPFAM" id="SSF54862">
    <property type="entry name" value="4Fe-4S ferredoxins"/>
    <property type="match status" value="1"/>
</dbReference>
<dbReference type="PANTHER" id="PTHR30352">
    <property type="entry name" value="PYRUVATE FORMATE-LYASE-ACTIVATING ENZYME"/>
    <property type="match status" value="1"/>
</dbReference>
<dbReference type="GO" id="GO:0046872">
    <property type="term" value="F:metal ion binding"/>
    <property type="evidence" value="ECO:0007669"/>
    <property type="project" value="UniProtKB-KW"/>
</dbReference>
<evidence type="ECO:0000259" key="9">
    <source>
        <dbReference type="PROSITE" id="PS51379"/>
    </source>
</evidence>
<dbReference type="PROSITE" id="PS01087">
    <property type="entry name" value="RADICAL_ACTIVATING"/>
    <property type="match status" value="1"/>
</dbReference>
<dbReference type="Proteomes" id="UP000199411">
    <property type="component" value="Unassembled WGS sequence"/>
</dbReference>
<dbReference type="InterPro" id="IPR012839">
    <property type="entry name" value="Organic_radical_activase"/>
</dbReference>
<proteinExistence type="inferred from homology"/>
<keyword evidence="7" id="KW-0408">Iron</keyword>